<name>A0ABQ9HJN0_9NEOP</name>
<feature type="compositionally biased region" description="Basic and acidic residues" evidence="1">
    <location>
        <begin position="395"/>
        <end position="408"/>
    </location>
</feature>
<sequence>MYSDTPELMVATRVPSTSSGVVPAVPSTSSDGLRTWRSYTPRLARHVAGGGIAVVWGGGTLDSRRHGVLSGSNVLVGRTLRFCCRVVHSKWRFTANNAAYVSASALLSVVSYFRQPGSALESNSPGRPRTAIGRASVTAVRASYQLSPLQALGIILRRYVEIHPYKIVIANMCRDFLRNILLTGVVLFTDEANFHLSVTVNKQNIRYWSQDNLRELYQGPPRGNGVVRHWSMCPVVFEEYDVITTVSSDRYCALLDRFLRPKSGDIFTEHGRENARFQKDGAQAHTSRLSLGILREMFPGPDVSKRAANAVTGFDPMRLFMWGYLTSEVYQRHPHTHTHTRLTESGNYSRSRCHSTRHYPQGDGKLQRKSQYNIDYPQTPTETSFQRKLFGKTGTNERYDDGIKRIGDDNERYDDGAVSWFRPEQCVSDIRLEISRPGDFRPRNRHETILASSQESTFRREETRRPSALSFWRKSLAFVPNGATEWSLNYVSIESSAFSRSTHTARCGGKNLSARAHIYTNLLRPLPRYPRGTIISLTRRSLGLRVRTSDRFNDATTLLRATRAKCNSSRESFNHVISCESVHGLGLLTQLAGVGVQPLTLAAAGVPTPRGSREQSRSHSSAHREPNSEPSQPGAMEFAILRDNTSGPGQLFGSHEQPFHASTDEEAEFRLIDGVVCTLPTELRIRAFYSP</sequence>
<dbReference type="Gene3D" id="3.30.420.10">
    <property type="entry name" value="Ribonuclease H-like superfamily/Ribonuclease H"/>
    <property type="match status" value="1"/>
</dbReference>
<dbReference type="EMBL" id="JARBHB010000005">
    <property type="protein sequence ID" value="KAJ8884534.1"/>
    <property type="molecule type" value="Genomic_DNA"/>
</dbReference>
<reference evidence="2 3" key="1">
    <citation type="submission" date="2023-02" db="EMBL/GenBank/DDBJ databases">
        <title>LHISI_Scaffold_Assembly.</title>
        <authorList>
            <person name="Stuart O.P."/>
            <person name="Cleave R."/>
            <person name="Magrath M.J.L."/>
            <person name="Mikheyev A.S."/>
        </authorList>
    </citation>
    <scope>NUCLEOTIDE SEQUENCE [LARGE SCALE GENOMIC DNA]</scope>
    <source>
        <strain evidence="2">Daus_M_001</strain>
        <tissue evidence="2">Leg muscle</tissue>
    </source>
</reference>
<comment type="caution">
    <text evidence="2">The sequence shown here is derived from an EMBL/GenBank/DDBJ whole genome shotgun (WGS) entry which is preliminary data.</text>
</comment>
<feature type="region of interest" description="Disordered" evidence="1">
    <location>
        <begin position="604"/>
        <end position="634"/>
    </location>
</feature>
<accession>A0ABQ9HJN0</accession>
<organism evidence="2 3">
    <name type="scientific">Dryococelus australis</name>
    <dbReference type="NCBI Taxonomy" id="614101"/>
    <lineage>
        <taxon>Eukaryota</taxon>
        <taxon>Metazoa</taxon>
        <taxon>Ecdysozoa</taxon>
        <taxon>Arthropoda</taxon>
        <taxon>Hexapoda</taxon>
        <taxon>Insecta</taxon>
        <taxon>Pterygota</taxon>
        <taxon>Neoptera</taxon>
        <taxon>Polyneoptera</taxon>
        <taxon>Phasmatodea</taxon>
        <taxon>Verophasmatodea</taxon>
        <taxon>Anareolatae</taxon>
        <taxon>Phasmatidae</taxon>
        <taxon>Eurycanthinae</taxon>
        <taxon>Dryococelus</taxon>
    </lineage>
</organism>
<dbReference type="InterPro" id="IPR036397">
    <property type="entry name" value="RNaseH_sf"/>
</dbReference>
<gene>
    <name evidence="2" type="ORF">PR048_016391</name>
</gene>
<dbReference type="PANTHER" id="PTHR47326">
    <property type="entry name" value="TRANSPOSABLE ELEMENT TC3 TRANSPOSASE-LIKE PROTEIN"/>
    <property type="match status" value="1"/>
</dbReference>
<feature type="non-terminal residue" evidence="2">
    <location>
        <position position="691"/>
    </location>
</feature>
<feature type="region of interest" description="Disordered" evidence="1">
    <location>
        <begin position="336"/>
        <end position="408"/>
    </location>
</feature>
<dbReference type="Proteomes" id="UP001159363">
    <property type="component" value="Chromosome 4"/>
</dbReference>
<proteinExistence type="predicted"/>
<feature type="compositionally biased region" description="Basic and acidic residues" evidence="1">
    <location>
        <begin position="611"/>
        <end position="627"/>
    </location>
</feature>
<evidence type="ECO:0000313" key="3">
    <source>
        <dbReference type="Proteomes" id="UP001159363"/>
    </source>
</evidence>
<dbReference type="PANTHER" id="PTHR47326:SF1">
    <property type="entry name" value="HTH PSQ-TYPE DOMAIN-CONTAINING PROTEIN"/>
    <property type="match status" value="1"/>
</dbReference>
<keyword evidence="3" id="KW-1185">Reference proteome</keyword>
<feature type="compositionally biased region" description="Polar residues" evidence="1">
    <location>
        <begin position="369"/>
        <end position="386"/>
    </location>
</feature>
<evidence type="ECO:0000256" key="1">
    <source>
        <dbReference type="SAM" id="MobiDB-lite"/>
    </source>
</evidence>
<evidence type="ECO:0000313" key="2">
    <source>
        <dbReference type="EMBL" id="KAJ8884534.1"/>
    </source>
</evidence>
<protein>
    <submittedName>
        <fullName evidence="2">Uncharacterized protein</fullName>
    </submittedName>
</protein>